<accession>A0A942T966</accession>
<sequence length="126" mass="15041">MGELSDRLYEKPFESLRSTHAEVKRTYYKLKAEMSRTDKQISELYHELEKVDLNEDIGYQYSIALQNLLRRRRVIKDEFIPIDIMFQSLSESIESLKERIGRNREKSEEIRASLNVQLRIAEFLNV</sequence>
<organism evidence="1 2">
    <name type="scientific">Lederbergia citri</name>
    <dbReference type="NCBI Taxonomy" id="2833580"/>
    <lineage>
        <taxon>Bacteria</taxon>
        <taxon>Bacillati</taxon>
        <taxon>Bacillota</taxon>
        <taxon>Bacilli</taxon>
        <taxon>Bacillales</taxon>
        <taxon>Bacillaceae</taxon>
        <taxon>Lederbergia</taxon>
    </lineage>
</organism>
<evidence type="ECO:0000313" key="1">
    <source>
        <dbReference type="EMBL" id="MBS4193478.1"/>
    </source>
</evidence>
<dbReference type="EMBL" id="JAGYPG010000001">
    <property type="protein sequence ID" value="MBS4193478.1"/>
    <property type="molecule type" value="Genomic_DNA"/>
</dbReference>
<evidence type="ECO:0000313" key="2">
    <source>
        <dbReference type="Proteomes" id="UP000681414"/>
    </source>
</evidence>
<gene>
    <name evidence="1" type="ORF">KHA97_00150</name>
</gene>
<protein>
    <submittedName>
        <fullName evidence="1">Uncharacterized protein</fullName>
    </submittedName>
</protein>
<keyword evidence="2" id="KW-1185">Reference proteome</keyword>
<proteinExistence type="predicted"/>
<dbReference type="AlphaFoldDB" id="A0A942T966"/>
<reference evidence="1 2" key="1">
    <citation type="submission" date="2021-05" db="EMBL/GenBank/DDBJ databases">
        <title>Novel Bacillus species.</title>
        <authorList>
            <person name="Liu G."/>
        </authorList>
    </citation>
    <scope>NUCLEOTIDE SEQUENCE [LARGE SCALE GENOMIC DNA]</scope>
    <source>
        <strain evidence="2">FJAT-49780</strain>
    </source>
</reference>
<comment type="caution">
    <text evidence="1">The sequence shown here is derived from an EMBL/GenBank/DDBJ whole genome shotgun (WGS) entry which is preliminary data.</text>
</comment>
<name>A0A942T966_9BACI</name>
<dbReference type="RefSeq" id="WP_213122781.1">
    <property type="nucleotide sequence ID" value="NZ_JAGYPG010000001.1"/>
</dbReference>
<dbReference type="Proteomes" id="UP000681414">
    <property type="component" value="Unassembled WGS sequence"/>
</dbReference>